<feature type="domain" description="HTH lysR-type" evidence="5">
    <location>
        <begin position="1"/>
        <end position="59"/>
    </location>
</feature>
<evidence type="ECO:0000256" key="2">
    <source>
        <dbReference type="ARBA" id="ARBA00023015"/>
    </source>
</evidence>
<dbReference type="InterPro" id="IPR000847">
    <property type="entry name" value="LysR_HTH_N"/>
</dbReference>
<gene>
    <name evidence="6" type="ORF">D7Y13_31735</name>
</gene>
<dbReference type="PRINTS" id="PR00039">
    <property type="entry name" value="HTHLYSR"/>
</dbReference>
<evidence type="ECO:0000313" key="7">
    <source>
        <dbReference type="Proteomes" id="UP000278907"/>
    </source>
</evidence>
<keyword evidence="2" id="KW-0805">Transcription regulation</keyword>
<dbReference type="InterPro" id="IPR005119">
    <property type="entry name" value="LysR_subst-bd"/>
</dbReference>
<dbReference type="Gene3D" id="1.10.10.10">
    <property type="entry name" value="Winged helix-like DNA-binding domain superfamily/Winged helix DNA-binding domain"/>
    <property type="match status" value="1"/>
</dbReference>
<reference evidence="6 7" key="1">
    <citation type="submission" date="2018-09" db="EMBL/GenBank/DDBJ databases">
        <authorList>
            <person name="Livingstone P.G."/>
            <person name="Whitworth D.E."/>
        </authorList>
    </citation>
    <scope>NUCLEOTIDE SEQUENCE [LARGE SCALE GENOMIC DNA]</scope>
    <source>
        <strain evidence="6 7">CA031B</strain>
    </source>
</reference>
<comment type="similarity">
    <text evidence="1">Belongs to the LysR transcriptional regulatory family.</text>
</comment>
<dbReference type="RefSeq" id="WP_120585659.1">
    <property type="nucleotide sequence ID" value="NZ_RAWI01000343.1"/>
</dbReference>
<organism evidence="6 7">
    <name type="scientific">Corallococcus praedator</name>
    <dbReference type="NCBI Taxonomy" id="2316724"/>
    <lineage>
        <taxon>Bacteria</taxon>
        <taxon>Pseudomonadati</taxon>
        <taxon>Myxococcota</taxon>
        <taxon>Myxococcia</taxon>
        <taxon>Myxococcales</taxon>
        <taxon>Cystobacterineae</taxon>
        <taxon>Myxococcaceae</taxon>
        <taxon>Corallococcus</taxon>
    </lineage>
</organism>
<proteinExistence type="inferred from homology"/>
<dbReference type="SUPFAM" id="SSF53850">
    <property type="entry name" value="Periplasmic binding protein-like II"/>
    <property type="match status" value="1"/>
</dbReference>
<keyword evidence="4" id="KW-0804">Transcription</keyword>
<keyword evidence="3" id="KW-0238">DNA-binding</keyword>
<dbReference type="CDD" id="cd08422">
    <property type="entry name" value="PBP2_CrgA_like"/>
    <property type="match status" value="1"/>
</dbReference>
<dbReference type="Proteomes" id="UP000278907">
    <property type="component" value="Unassembled WGS sequence"/>
</dbReference>
<evidence type="ECO:0000256" key="3">
    <source>
        <dbReference type="ARBA" id="ARBA00023125"/>
    </source>
</evidence>
<name>A0ABX9Q9C5_9BACT</name>
<dbReference type="Gene3D" id="3.40.190.290">
    <property type="match status" value="1"/>
</dbReference>
<keyword evidence="7" id="KW-1185">Reference proteome</keyword>
<comment type="caution">
    <text evidence="6">The sequence shown here is derived from an EMBL/GenBank/DDBJ whole genome shotgun (WGS) entry which is preliminary data.</text>
</comment>
<evidence type="ECO:0000313" key="6">
    <source>
        <dbReference type="EMBL" id="RKH95583.1"/>
    </source>
</evidence>
<dbReference type="InterPro" id="IPR058163">
    <property type="entry name" value="LysR-type_TF_proteobact-type"/>
</dbReference>
<dbReference type="SUPFAM" id="SSF46785">
    <property type="entry name" value="Winged helix' DNA-binding domain"/>
    <property type="match status" value="1"/>
</dbReference>
<dbReference type="PROSITE" id="PS50931">
    <property type="entry name" value="HTH_LYSR"/>
    <property type="match status" value="1"/>
</dbReference>
<evidence type="ECO:0000256" key="1">
    <source>
        <dbReference type="ARBA" id="ARBA00009437"/>
    </source>
</evidence>
<protein>
    <submittedName>
        <fullName evidence="6">LysR family transcriptional regulator</fullName>
    </submittedName>
</protein>
<dbReference type="PANTHER" id="PTHR30537">
    <property type="entry name" value="HTH-TYPE TRANSCRIPTIONAL REGULATOR"/>
    <property type="match status" value="1"/>
</dbReference>
<sequence length="302" mass="33766">MESLSAIGVFARVAETGSFASAARALGITPSAASKSVARLEERLGTRLLQRTTRRMHLTEQGARFHERCQRALAELRDAESEIAHAVRTPRGRLRVSVSELLALRWIIPNLQRFRREYPHVQLDMDVNDHVADIVGDGMDAALRAGELGDSQLMRRRLGPKRFILCASPAYLQAHGTPRSLDALRDHDCIRYRFVSTGRVETWALRQPPGAPAPRIPETFVFNNSEAVTHAARAGFGIAQFVELMVRPELEAGTLRPVLREHSLERGALWLVWPHTRRTPPKVKALGDFLARLVEEDAAANR</sequence>
<dbReference type="InterPro" id="IPR036390">
    <property type="entry name" value="WH_DNA-bd_sf"/>
</dbReference>
<evidence type="ECO:0000256" key="4">
    <source>
        <dbReference type="ARBA" id="ARBA00023163"/>
    </source>
</evidence>
<dbReference type="EMBL" id="RAWI01000343">
    <property type="protein sequence ID" value="RKH95583.1"/>
    <property type="molecule type" value="Genomic_DNA"/>
</dbReference>
<accession>A0ABX9Q9C5</accession>
<dbReference type="PANTHER" id="PTHR30537:SF5">
    <property type="entry name" value="HTH-TYPE TRANSCRIPTIONAL ACTIVATOR TTDR-RELATED"/>
    <property type="match status" value="1"/>
</dbReference>
<evidence type="ECO:0000259" key="5">
    <source>
        <dbReference type="PROSITE" id="PS50931"/>
    </source>
</evidence>
<dbReference type="Pfam" id="PF03466">
    <property type="entry name" value="LysR_substrate"/>
    <property type="match status" value="1"/>
</dbReference>
<dbReference type="Pfam" id="PF00126">
    <property type="entry name" value="HTH_1"/>
    <property type="match status" value="1"/>
</dbReference>
<dbReference type="InterPro" id="IPR036388">
    <property type="entry name" value="WH-like_DNA-bd_sf"/>
</dbReference>